<dbReference type="InterPro" id="IPR002938">
    <property type="entry name" value="FAD-bd"/>
</dbReference>
<protein>
    <recommendedName>
        <fullName evidence="8">FAD-binding domain-containing protein</fullName>
    </recommendedName>
</protein>
<comment type="pathway">
    <text evidence="2">Secondary metabolite biosynthesis.</text>
</comment>
<dbReference type="PANTHER" id="PTHR47178:SF4">
    <property type="entry name" value="FAD-DEPENDENT MONOOXYGENASE APTC"/>
    <property type="match status" value="1"/>
</dbReference>
<accession>A0A8J2I037</accession>
<name>A0A8J2I037_9PLEO</name>
<comment type="cofactor">
    <cofactor evidence="1">
        <name>FAD</name>
        <dbReference type="ChEBI" id="CHEBI:57692"/>
    </cofactor>
</comment>
<evidence type="ECO:0000256" key="2">
    <source>
        <dbReference type="ARBA" id="ARBA00005179"/>
    </source>
</evidence>
<keyword evidence="6" id="KW-0560">Oxidoreductase</keyword>
<evidence type="ECO:0000256" key="7">
    <source>
        <dbReference type="ARBA" id="ARBA00023033"/>
    </source>
</evidence>
<dbReference type="EMBL" id="CAJRGZ010000017">
    <property type="protein sequence ID" value="CAG5156230.1"/>
    <property type="molecule type" value="Genomic_DNA"/>
</dbReference>
<evidence type="ECO:0000313" key="10">
    <source>
        <dbReference type="Proteomes" id="UP000676310"/>
    </source>
</evidence>
<feature type="domain" description="FAD-binding" evidence="8">
    <location>
        <begin position="6"/>
        <end position="345"/>
    </location>
</feature>
<dbReference type="RefSeq" id="XP_043167596.1">
    <property type="nucleotide sequence ID" value="XM_043311661.1"/>
</dbReference>
<keyword evidence="5" id="KW-0274">FAD</keyword>
<keyword evidence="7" id="KW-0503">Monooxygenase</keyword>
<evidence type="ECO:0000256" key="4">
    <source>
        <dbReference type="ARBA" id="ARBA00022630"/>
    </source>
</evidence>
<dbReference type="Gene3D" id="3.50.50.60">
    <property type="entry name" value="FAD/NAD(P)-binding domain"/>
    <property type="match status" value="1"/>
</dbReference>
<evidence type="ECO:0000256" key="1">
    <source>
        <dbReference type="ARBA" id="ARBA00001974"/>
    </source>
</evidence>
<comment type="caution">
    <text evidence="9">The sequence shown here is derived from an EMBL/GenBank/DDBJ whole genome shotgun (WGS) entry which is preliminary data.</text>
</comment>
<evidence type="ECO:0000256" key="6">
    <source>
        <dbReference type="ARBA" id="ARBA00023002"/>
    </source>
</evidence>
<reference evidence="9" key="1">
    <citation type="submission" date="2021-05" db="EMBL/GenBank/DDBJ databases">
        <authorList>
            <person name="Stam R."/>
        </authorList>
    </citation>
    <scope>NUCLEOTIDE SEQUENCE</scope>
    <source>
        <strain evidence="9">CS162</strain>
    </source>
</reference>
<dbReference type="SUPFAM" id="SSF51905">
    <property type="entry name" value="FAD/NAD(P)-binding domain"/>
    <property type="match status" value="1"/>
</dbReference>
<dbReference type="OrthoDB" id="6132182at2759"/>
<dbReference type="PRINTS" id="PR00420">
    <property type="entry name" value="RNGMNOXGNASE"/>
</dbReference>
<dbReference type="GO" id="GO:0004497">
    <property type="term" value="F:monooxygenase activity"/>
    <property type="evidence" value="ECO:0007669"/>
    <property type="project" value="UniProtKB-KW"/>
</dbReference>
<dbReference type="PANTHER" id="PTHR47178">
    <property type="entry name" value="MONOOXYGENASE, FAD-BINDING"/>
    <property type="match status" value="1"/>
</dbReference>
<evidence type="ECO:0000313" key="9">
    <source>
        <dbReference type="EMBL" id="CAG5156230.1"/>
    </source>
</evidence>
<keyword evidence="4" id="KW-0285">Flavoprotein</keyword>
<dbReference type="Proteomes" id="UP000676310">
    <property type="component" value="Unassembled WGS sequence"/>
</dbReference>
<dbReference type="InterPro" id="IPR036188">
    <property type="entry name" value="FAD/NAD-bd_sf"/>
</dbReference>
<dbReference type="GeneID" id="67015676"/>
<keyword evidence="10" id="KW-1185">Reference proteome</keyword>
<evidence type="ECO:0000259" key="8">
    <source>
        <dbReference type="Pfam" id="PF01494"/>
    </source>
</evidence>
<comment type="similarity">
    <text evidence="3">Belongs to the paxM FAD-dependent monooxygenase family.</text>
</comment>
<evidence type="ECO:0000256" key="5">
    <source>
        <dbReference type="ARBA" id="ARBA00022827"/>
    </source>
</evidence>
<dbReference type="GO" id="GO:0071949">
    <property type="term" value="F:FAD binding"/>
    <property type="evidence" value="ECO:0007669"/>
    <property type="project" value="InterPro"/>
</dbReference>
<dbReference type="Pfam" id="PF01494">
    <property type="entry name" value="FAD_binding_3"/>
    <property type="match status" value="1"/>
</dbReference>
<organism evidence="9 10">
    <name type="scientific">Alternaria atra</name>
    <dbReference type="NCBI Taxonomy" id="119953"/>
    <lineage>
        <taxon>Eukaryota</taxon>
        <taxon>Fungi</taxon>
        <taxon>Dikarya</taxon>
        <taxon>Ascomycota</taxon>
        <taxon>Pezizomycotina</taxon>
        <taxon>Dothideomycetes</taxon>
        <taxon>Pleosporomycetidae</taxon>
        <taxon>Pleosporales</taxon>
        <taxon>Pleosporineae</taxon>
        <taxon>Pleosporaceae</taxon>
        <taxon>Alternaria</taxon>
        <taxon>Alternaria sect. Ulocladioides</taxon>
    </lineage>
</organism>
<proteinExistence type="inferred from homology"/>
<sequence>MTQPIPIVGAGLGGLTLGRALLHRGIPSILFEKGTSNPRFNYAITLHSTAYQPLLKILDLDVNTLKSRVAVDTESGGTGSISQLTNLATHSGLYDTQSSFRANRAKLEQLLREGLDIRWKNTLKEIEKTSQGSKLRFQNSESCFGNLVVGADGVHSDVRKLLLPSIAPDILPYVAFNGKRRVAFKDFDKSYYPTMNGSNVVEMKRNDAFLSISVNGKKEEEVSISWIFSRPVRGHEDPLHRPNRSNEDANNIPEELFAEISAMGDLEAPFSKIFDTEKMRDDRILHWLMRTTSASLSELHDQLNKNKVCFIGDAVHAEPIVGGNGANAAIIDALTLADAIGKEESDGISSWYIDRHTAWSKGKEGSQRCIARIHEPPKSRVASL</sequence>
<gene>
    <name evidence="9" type="ORF">ALTATR162_LOCUS4051</name>
</gene>
<dbReference type="AlphaFoldDB" id="A0A8J2I037"/>
<evidence type="ECO:0000256" key="3">
    <source>
        <dbReference type="ARBA" id="ARBA00007992"/>
    </source>
</evidence>